<dbReference type="Gene3D" id="3.30.565.10">
    <property type="entry name" value="Histidine kinase-like ATPase, C-terminal domain"/>
    <property type="match status" value="1"/>
</dbReference>
<dbReference type="SMART" id="SM00262">
    <property type="entry name" value="GEL"/>
    <property type="match status" value="1"/>
</dbReference>
<dbReference type="InterPro" id="IPR020575">
    <property type="entry name" value="Hsp90_N"/>
</dbReference>
<dbReference type="AlphaFoldDB" id="A0A8J5FIM3"/>
<dbReference type="Gene3D" id="3.40.20.10">
    <property type="entry name" value="Severin"/>
    <property type="match status" value="1"/>
</dbReference>
<dbReference type="InterPro" id="IPR011545">
    <property type="entry name" value="DEAD/DEAH_box_helicase_dom"/>
</dbReference>
<dbReference type="Proteomes" id="UP000734854">
    <property type="component" value="Unassembled WGS sequence"/>
</dbReference>
<dbReference type="InterPro" id="IPR014001">
    <property type="entry name" value="Helicase_ATP-bd"/>
</dbReference>
<keyword evidence="8" id="KW-1185">Reference proteome</keyword>
<evidence type="ECO:0000256" key="2">
    <source>
        <dbReference type="ARBA" id="ARBA00022737"/>
    </source>
</evidence>
<dbReference type="InterPro" id="IPR027417">
    <property type="entry name" value="P-loop_NTPase"/>
</dbReference>
<keyword evidence="2" id="KW-0677">Repeat</keyword>
<evidence type="ECO:0000313" key="8">
    <source>
        <dbReference type="Proteomes" id="UP000734854"/>
    </source>
</evidence>
<comment type="caution">
    <text evidence="7">The sequence shown here is derived from an EMBL/GenBank/DDBJ whole genome shotgun (WGS) entry which is preliminary data.</text>
</comment>
<sequence length="458" mass="51694">MGETETFTFQAEINQLLSLIINTFYSNKEIFLRELISNALDALDKIRFEGLTDKSKLDAQPELFIRLVPDKANKTLSIIDSGIGMTKAGGISPVMFGAQLSAEEAKSLSKSLFRVPWMDDKLADTMTVGSNFYSKVERFMAILNVFIDFIQDDQLMALQLATKMWISLKRRPVQVLIRMHISRERAATIHRTFPSHGCFEGWSRFWVQKLNFRKKNLSDETYAPDGIALIQVSGTSSHNRKAMQVDAVATSLNSYDCFVLQSGNTVFTWNGSSSTHEQQQWVDQTAEFLKPGATLKHCKEGTESSAFWFTLGGMQNFSSKKSTQDVVRDPHLYTFTFKQGRTYLFSNFQVIIYHASFSAPTPIQAQSWSIVLRGCDIVAIAKTRSGKTIGFLMSGFVVLKHNHNNSKMGPTILILSPTRELATQIQDEVVKFGKSSRISCVFTNLKYSRVEIDEVRLE</sequence>
<gene>
    <name evidence="7" type="ORF">ZIOFF_056128</name>
</gene>
<evidence type="ECO:0000313" key="7">
    <source>
        <dbReference type="EMBL" id="KAG6487540.1"/>
    </source>
</evidence>
<keyword evidence="5" id="KW-0143">Chaperone</keyword>
<keyword evidence="3" id="KW-0547">Nucleotide-binding</keyword>
<evidence type="ECO:0000256" key="4">
    <source>
        <dbReference type="ARBA" id="ARBA00022840"/>
    </source>
</evidence>
<keyword evidence="4" id="KW-0067">ATP-binding</keyword>
<dbReference type="InterPro" id="IPR007123">
    <property type="entry name" value="Gelsolin-like_dom"/>
</dbReference>
<evidence type="ECO:0000256" key="5">
    <source>
        <dbReference type="ARBA" id="ARBA00023186"/>
    </source>
</evidence>
<name>A0A8J5FIM3_ZINOF</name>
<evidence type="ECO:0000256" key="1">
    <source>
        <dbReference type="ARBA" id="ARBA00008239"/>
    </source>
</evidence>
<reference evidence="7 8" key="1">
    <citation type="submission" date="2020-08" db="EMBL/GenBank/DDBJ databases">
        <title>Plant Genome Project.</title>
        <authorList>
            <person name="Zhang R.-G."/>
        </authorList>
    </citation>
    <scope>NUCLEOTIDE SEQUENCE [LARGE SCALE GENOMIC DNA]</scope>
    <source>
        <tissue evidence="7">Rhizome</tissue>
    </source>
</reference>
<accession>A0A8J5FIM3</accession>
<dbReference type="Pfam" id="PF00270">
    <property type="entry name" value="DEAD"/>
    <property type="match status" value="1"/>
</dbReference>
<dbReference type="FunFam" id="3.40.20.10:FF:000001">
    <property type="entry name" value="Gelsolin"/>
    <property type="match status" value="1"/>
</dbReference>
<dbReference type="GO" id="GO:0003676">
    <property type="term" value="F:nucleic acid binding"/>
    <property type="evidence" value="ECO:0007669"/>
    <property type="project" value="InterPro"/>
</dbReference>
<dbReference type="PANTHER" id="PTHR11528">
    <property type="entry name" value="HEAT SHOCK PROTEIN 90 FAMILY MEMBER"/>
    <property type="match status" value="1"/>
</dbReference>
<dbReference type="GO" id="GO:0140662">
    <property type="term" value="F:ATP-dependent protein folding chaperone"/>
    <property type="evidence" value="ECO:0007669"/>
    <property type="project" value="InterPro"/>
</dbReference>
<dbReference type="Gene3D" id="3.40.50.300">
    <property type="entry name" value="P-loop containing nucleotide triphosphate hydrolases"/>
    <property type="match status" value="1"/>
</dbReference>
<feature type="domain" description="Helicase ATP-binding" evidence="6">
    <location>
        <begin position="368"/>
        <end position="458"/>
    </location>
</feature>
<dbReference type="PROSITE" id="PS00298">
    <property type="entry name" value="HSP90"/>
    <property type="match status" value="1"/>
</dbReference>
<dbReference type="Pfam" id="PF00626">
    <property type="entry name" value="Gelsolin"/>
    <property type="match status" value="1"/>
</dbReference>
<dbReference type="SUPFAM" id="SSF55874">
    <property type="entry name" value="ATPase domain of HSP90 chaperone/DNA topoisomerase II/histidine kinase"/>
    <property type="match status" value="1"/>
</dbReference>
<evidence type="ECO:0000259" key="6">
    <source>
        <dbReference type="PROSITE" id="PS51192"/>
    </source>
</evidence>
<evidence type="ECO:0000256" key="3">
    <source>
        <dbReference type="ARBA" id="ARBA00022741"/>
    </source>
</evidence>
<dbReference type="SUPFAM" id="SSF55753">
    <property type="entry name" value="Actin depolymerizing proteins"/>
    <property type="match status" value="1"/>
</dbReference>
<dbReference type="GO" id="GO:0005524">
    <property type="term" value="F:ATP binding"/>
    <property type="evidence" value="ECO:0007669"/>
    <property type="project" value="UniProtKB-KW"/>
</dbReference>
<dbReference type="GO" id="GO:0016887">
    <property type="term" value="F:ATP hydrolysis activity"/>
    <property type="evidence" value="ECO:0007669"/>
    <property type="project" value="InterPro"/>
</dbReference>
<dbReference type="InterPro" id="IPR036890">
    <property type="entry name" value="HATPase_C_sf"/>
</dbReference>
<dbReference type="PRINTS" id="PR00775">
    <property type="entry name" value="HEATSHOCK90"/>
</dbReference>
<protein>
    <recommendedName>
        <fullName evidence="6">Helicase ATP-binding domain-containing protein</fullName>
    </recommendedName>
</protein>
<dbReference type="InterPro" id="IPR007122">
    <property type="entry name" value="Villin/Gelsolin"/>
</dbReference>
<organism evidence="7 8">
    <name type="scientific">Zingiber officinale</name>
    <name type="common">Ginger</name>
    <name type="synonym">Amomum zingiber</name>
    <dbReference type="NCBI Taxonomy" id="94328"/>
    <lineage>
        <taxon>Eukaryota</taxon>
        <taxon>Viridiplantae</taxon>
        <taxon>Streptophyta</taxon>
        <taxon>Embryophyta</taxon>
        <taxon>Tracheophyta</taxon>
        <taxon>Spermatophyta</taxon>
        <taxon>Magnoliopsida</taxon>
        <taxon>Liliopsida</taxon>
        <taxon>Zingiberales</taxon>
        <taxon>Zingiberaceae</taxon>
        <taxon>Zingiber</taxon>
    </lineage>
</organism>
<dbReference type="PROSITE" id="PS51192">
    <property type="entry name" value="HELICASE_ATP_BIND_1"/>
    <property type="match status" value="1"/>
</dbReference>
<dbReference type="InterPro" id="IPR001404">
    <property type="entry name" value="Hsp90_fam"/>
</dbReference>
<dbReference type="EMBL" id="JACMSC010000015">
    <property type="protein sequence ID" value="KAG6487540.1"/>
    <property type="molecule type" value="Genomic_DNA"/>
</dbReference>
<dbReference type="GO" id="GO:0051082">
    <property type="term" value="F:unfolded protein binding"/>
    <property type="evidence" value="ECO:0007669"/>
    <property type="project" value="InterPro"/>
</dbReference>
<dbReference type="InterPro" id="IPR029006">
    <property type="entry name" value="ADF-H/Gelsolin-like_dom_sf"/>
</dbReference>
<dbReference type="InterPro" id="IPR019805">
    <property type="entry name" value="Heat_shock_protein_90_CS"/>
</dbReference>
<dbReference type="CDD" id="cd11288">
    <property type="entry name" value="gelsolin_S5_like"/>
    <property type="match status" value="1"/>
</dbReference>
<dbReference type="GO" id="GO:0051015">
    <property type="term" value="F:actin filament binding"/>
    <property type="evidence" value="ECO:0007669"/>
    <property type="project" value="InterPro"/>
</dbReference>
<proteinExistence type="inferred from homology"/>
<comment type="similarity">
    <text evidence="1">Belongs to the heat shock protein 90 family.</text>
</comment>
<dbReference type="SUPFAM" id="SSF52540">
    <property type="entry name" value="P-loop containing nucleoside triphosphate hydrolases"/>
    <property type="match status" value="1"/>
</dbReference>